<dbReference type="Pfam" id="PF00117">
    <property type="entry name" value="GATase"/>
    <property type="match status" value="1"/>
</dbReference>
<sequence length="237" mass="27148">MRIHYLQQVPFEGIANIADWAKAKNHHVSGTHLYRGDSLPFIEQLDWLIVMGGPMNIYEEPKYPWLAAEKRFIEKAIKNGGIVIGICLGAQLIADVLGAKVSKNKYKEIGWHHLQLTEEGRNSFLFSGFQDPFIAFHWHGDTFSIPKGARRLASSEACQNQAYEYDNKIFGLQFHLESSEESIKSLIDHSDDELVNGNYVQAKGKMISGFKHLNEITKLMRQMFDNIEKFHRVKINV</sequence>
<dbReference type="Proteomes" id="UP000178187">
    <property type="component" value="Unassembled WGS sequence"/>
</dbReference>
<dbReference type="InterPro" id="IPR017926">
    <property type="entry name" value="GATASE"/>
</dbReference>
<name>A0A1G1KUY8_9BACT</name>
<evidence type="ECO:0000313" key="2">
    <source>
        <dbReference type="EMBL" id="OGW96784.1"/>
    </source>
</evidence>
<dbReference type="PANTHER" id="PTHR42695">
    <property type="entry name" value="GLUTAMINE AMIDOTRANSFERASE YLR126C-RELATED"/>
    <property type="match status" value="1"/>
</dbReference>
<dbReference type="InterPro" id="IPR044992">
    <property type="entry name" value="ChyE-like"/>
</dbReference>
<dbReference type="EMBL" id="MHFR01000048">
    <property type="protein sequence ID" value="OGW96784.1"/>
    <property type="molecule type" value="Genomic_DNA"/>
</dbReference>
<keyword evidence="2" id="KW-0808">Transferase</keyword>
<proteinExistence type="predicted"/>
<dbReference type="SUPFAM" id="SSF52317">
    <property type="entry name" value="Class I glutamine amidotransferase-like"/>
    <property type="match status" value="1"/>
</dbReference>
<dbReference type="AlphaFoldDB" id="A0A1G1KUY8"/>
<gene>
    <name evidence="2" type="ORF">A3G33_01465</name>
</gene>
<dbReference type="InterPro" id="IPR029062">
    <property type="entry name" value="Class_I_gatase-like"/>
</dbReference>
<dbReference type="FunFam" id="3.40.50.880:FF:000033">
    <property type="entry name" value="Glutamine amidotransferase class-I"/>
    <property type="match status" value="1"/>
</dbReference>
<evidence type="ECO:0000259" key="1">
    <source>
        <dbReference type="Pfam" id="PF00117"/>
    </source>
</evidence>
<accession>A0A1G1KUY8</accession>
<dbReference type="CDD" id="cd01741">
    <property type="entry name" value="GATase1_1"/>
    <property type="match status" value="1"/>
</dbReference>
<feature type="domain" description="Glutamine amidotransferase" evidence="1">
    <location>
        <begin position="44"/>
        <end position="181"/>
    </location>
</feature>
<evidence type="ECO:0000313" key="3">
    <source>
        <dbReference type="Proteomes" id="UP000178187"/>
    </source>
</evidence>
<protein>
    <submittedName>
        <fullName evidence="2">Amidotransferase</fullName>
    </submittedName>
</protein>
<organism evidence="2 3">
    <name type="scientific">Candidatus Danuiimicrobium aquiferis</name>
    <dbReference type="NCBI Taxonomy" id="1801832"/>
    <lineage>
        <taxon>Bacteria</taxon>
        <taxon>Pseudomonadati</taxon>
        <taxon>Candidatus Omnitrophota</taxon>
        <taxon>Candidatus Danuiimicrobium</taxon>
    </lineage>
</organism>
<dbReference type="GO" id="GO:0016740">
    <property type="term" value="F:transferase activity"/>
    <property type="evidence" value="ECO:0007669"/>
    <property type="project" value="UniProtKB-KW"/>
</dbReference>
<dbReference type="GO" id="GO:0005829">
    <property type="term" value="C:cytosol"/>
    <property type="evidence" value="ECO:0007669"/>
    <property type="project" value="TreeGrafter"/>
</dbReference>
<dbReference type="Gene3D" id="3.40.50.880">
    <property type="match status" value="1"/>
</dbReference>
<reference evidence="2 3" key="1">
    <citation type="journal article" date="2016" name="Nat. Commun.">
        <title>Thousands of microbial genomes shed light on interconnected biogeochemical processes in an aquifer system.</title>
        <authorList>
            <person name="Anantharaman K."/>
            <person name="Brown C.T."/>
            <person name="Hug L.A."/>
            <person name="Sharon I."/>
            <person name="Castelle C.J."/>
            <person name="Probst A.J."/>
            <person name="Thomas B.C."/>
            <person name="Singh A."/>
            <person name="Wilkins M.J."/>
            <person name="Karaoz U."/>
            <person name="Brodie E.L."/>
            <person name="Williams K.H."/>
            <person name="Hubbard S.S."/>
            <person name="Banfield J.F."/>
        </authorList>
    </citation>
    <scope>NUCLEOTIDE SEQUENCE [LARGE SCALE GENOMIC DNA]</scope>
</reference>
<comment type="caution">
    <text evidence="2">The sequence shown here is derived from an EMBL/GenBank/DDBJ whole genome shotgun (WGS) entry which is preliminary data.</text>
</comment>
<dbReference type="PANTHER" id="PTHR42695:SF5">
    <property type="entry name" value="GLUTAMINE AMIDOTRANSFERASE YLR126C-RELATED"/>
    <property type="match status" value="1"/>
</dbReference>
<dbReference type="PROSITE" id="PS51273">
    <property type="entry name" value="GATASE_TYPE_1"/>
    <property type="match status" value="1"/>
</dbReference>